<organism evidence="1 2">
    <name type="scientific">Streptomyces cellulosae</name>
    <dbReference type="NCBI Taxonomy" id="1968"/>
    <lineage>
        <taxon>Bacteria</taxon>
        <taxon>Bacillati</taxon>
        <taxon>Actinomycetota</taxon>
        <taxon>Actinomycetes</taxon>
        <taxon>Kitasatosporales</taxon>
        <taxon>Streptomycetaceae</taxon>
        <taxon>Streptomyces</taxon>
    </lineage>
</organism>
<sequence length="389" mass="43533">MSERLSELRLRLQRIRREAGDPSTREISRKAHGAVSHTTAHHVLRAETVPSWGSLEPVVVALGGDVAEFKKLWIAARDHADAGSENIVQGADPRYKYRDLTAPYVAARLNLVGIYHTKGEHEKCLELLFDWAGSPPPDATMLGELCSLHLYGEYNARVRERYSYEVRKDVALKAQIEDVDTIDSCFHWARFCEGIGRMDRALSWAAQARCINPHSPRAMRIQADIMMTAGRYSEAADLFLKAHELDSGFSVGWHVSLRDALKVTGRLDELAKVCKGNYERAVATKGNSLFHLTDYLSALRVSGNFSEARRVGLTLKEYIVDGKAPGYCRIEYAELMEDLGQIEEAKWALKGRSGTVEDEDVEAAYANLIYRVEGAEAAASLLAEWAERY</sequence>
<evidence type="ECO:0000313" key="1">
    <source>
        <dbReference type="EMBL" id="MFI5677032.1"/>
    </source>
</evidence>
<dbReference type="InterPro" id="IPR011990">
    <property type="entry name" value="TPR-like_helical_dom_sf"/>
</dbReference>
<dbReference type="SUPFAM" id="SSF48452">
    <property type="entry name" value="TPR-like"/>
    <property type="match status" value="1"/>
</dbReference>
<accession>A0ABW7Y3T7</accession>
<dbReference type="EMBL" id="JBITDC010000007">
    <property type="protein sequence ID" value="MFI5677032.1"/>
    <property type="molecule type" value="Genomic_DNA"/>
</dbReference>
<dbReference type="Gene3D" id="1.25.40.10">
    <property type="entry name" value="Tetratricopeptide repeat domain"/>
    <property type="match status" value="1"/>
</dbReference>
<dbReference type="RefSeq" id="WP_398657721.1">
    <property type="nucleotide sequence ID" value="NZ_JBITDC010000007.1"/>
</dbReference>
<evidence type="ECO:0000313" key="2">
    <source>
        <dbReference type="Proteomes" id="UP001612415"/>
    </source>
</evidence>
<gene>
    <name evidence="1" type="ORF">ACIA8P_20550</name>
</gene>
<reference evidence="1 2" key="1">
    <citation type="submission" date="2024-10" db="EMBL/GenBank/DDBJ databases">
        <title>The Natural Products Discovery Center: Release of the First 8490 Sequenced Strains for Exploring Actinobacteria Biosynthetic Diversity.</title>
        <authorList>
            <person name="Kalkreuter E."/>
            <person name="Kautsar S.A."/>
            <person name="Yang D."/>
            <person name="Bader C.D."/>
            <person name="Teijaro C.N."/>
            <person name="Fluegel L."/>
            <person name="Davis C.M."/>
            <person name="Simpson J.R."/>
            <person name="Lauterbach L."/>
            <person name="Steele A.D."/>
            <person name="Gui C."/>
            <person name="Meng S."/>
            <person name="Li G."/>
            <person name="Viehrig K."/>
            <person name="Ye F."/>
            <person name="Su P."/>
            <person name="Kiefer A.F."/>
            <person name="Nichols A."/>
            <person name="Cepeda A.J."/>
            <person name="Yan W."/>
            <person name="Fan B."/>
            <person name="Jiang Y."/>
            <person name="Adhikari A."/>
            <person name="Zheng C.-J."/>
            <person name="Schuster L."/>
            <person name="Cowan T.M."/>
            <person name="Smanski M.J."/>
            <person name="Chevrette M.G."/>
            <person name="De Carvalho L.P.S."/>
            <person name="Shen B."/>
        </authorList>
    </citation>
    <scope>NUCLEOTIDE SEQUENCE [LARGE SCALE GENOMIC DNA]</scope>
    <source>
        <strain evidence="1 2">NPDC051599</strain>
    </source>
</reference>
<proteinExistence type="predicted"/>
<keyword evidence="2" id="KW-1185">Reference proteome</keyword>
<dbReference type="Proteomes" id="UP001612415">
    <property type="component" value="Unassembled WGS sequence"/>
</dbReference>
<comment type="caution">
    <text evidence="1">The sequence shown here is derived from an EMBL/GenBank/DDBJ whole genome shotgun (WGS) entry which is preliminary data.</text>
</comment>
<protein>
    <recommendedName>
        <fullName evidence="3">HTH cro/C1-type domain-containing protein</fullName>
    </recommendedName>
</protein>
<name>A0ABW7Y3T7_STRCE</name>
<evidence type="ECO:0008006" key="3">
    <source>
        <dbReference type="Google" id="ProtNLM"/>
    </source>
</evidence>